<reference evidence="1 2" key="1">
    <citation type="submission" date="2015-06" db="EMBL/GenBank/DDBJ databases">
        <title>Draft Genome Sequence of Parabacteroides goldsteinii with Putative Novel Metallo-Beta-Lactamases Isolated from a Blood Culture from a Human Patient.</title>
        <authorList>
            <person name="Krogh T.J."/>
            <person name="Agergaard C.N."/>
            <person name="Moller-Jensen J."/>
            <person name="Justesen U.S."/>
        </authorList>
    </citation>
    <scope>NUCLEOTIDE SEQUENCE [LARGE SCALE GENOMIC DNA]</scope>
    <source>
        <strain evidence="1 2">910340</strain>
    </source>
</reference>
<accession>A0A0J6FI82</accession>
<protein>
    <submittedName>
        <fullName evidence="1">Uncharacterized protein</fullName>
    </submittedName>
</protein>
<dbReference type="AlphaFoldDB" id="A0A0J6FI82"/>
<sequence length="212" mass="24784">MRYTLTVLILILGLSVLGAQEKQTRYLFPEFTDSYIYYKDGRVFQVPTNYDLFENKFVFIDKDNEKKEFSDPNMIVSVKADNRTFIPISGNEAAEVMQTEPRILVQYIGNKRIKKDLTFGGKTETASVDSYSNLIYGTGEYDKNTVLINIDYQFYVEKDKRLKQFSTKKQFLKLFSKQKKELKKYIDENNVDFGSIDQVVKLCNHAFSKEEK</sequence>
<organism evidence="1 2">
    <name type="scientific">Parabacteroides goldsteinii</name>
    <dbReference type="NCBI Taxonomy" id="328812"/>
    <lineage>
        <taxon>Bacteria</taxon>
        <taxon>Pseudomonadati</taxon>
        <taxon>Bacteroidota</taxon>
        <taxon>Bacteroidia</taxon>
        <taxon>Bacteroidales</taxon>
        <taxon>Tannerellaceae</taxon>
        <taxon>Parabacteroides</taxon>
    </lineage>
</organism>
<proteinExistence type="predicted"/>
<dbReference type="Proteomes" id="UP000036166">
    <property type="component" value="Unassembled WGS sequence"/>
</dbReference>
<evidence type="ECO:0000313" key="2">
    <source>
        <dbReference type="Proteomes" id="UP000036166"/>
    </source>
</evidence>
<name>A0A0J6FI82_9BACT</name>
<dbReference type="RefSeq" id="WP_048315122.1">
    <property type="nucleotide sequence ID" value="NZ_AP031410.1"/>
</dbReference>
<gene>
    <name evidence="1" type="ORF">ACM15_08445</name>
</gene>
<evidence type="ECO:0000313" key="1">
    <source>
        <dbReference type="EMBL" id="KMM34152.1"/>
    </source>
</evidence>
<dbReference type="PATRIC" id="fig|328812.4.peg.2213"/>
<dbReference type="EMBL" id="LFJV01000022">
    <property type="protein sequence ID" value="KMM34152.1"/>
    <property type="molecule type" value="Genomic_DNA"/>
</dbReference>
<comment type="caution">
    <text evidence="1">The sequence shown here is derived from an EMBL/GenBank/DDBJ whole genome shotgun (WGS) entry which is preliminary data.</text>
</comment>